<feature type="transmembrane region" description="Helical" evidence="6">
    <location>
        <begin position="295"/>
        <end position="314"/>
    </location>
</feature>
<evidence type="ECO:0000313" key="8">
    <source>
        <dbReference type="EMBL" id="PFG16133.1"/>
    </source>
</evidence>
<keyword evidence="4 6" id="KW-1133">Transmembrane helix</keyword>
<dbReference type="InterPro" id="IPR036866">
    <property type="entry name" value="RibonucZ/Hydroxyglut_hydro"/>
</dbReference>
<dbReference type="AlphaFoldDB" id="A0A2A9CP06"/>
<feature type="transmembrane region" description="Helical" evidence="6">
    <location>
        <begin position="362"/>
        <end position="380"/>
    </location>
</feature>
<feature type="transmembrane region" description="Helical" evidence="6">
    <location>
        <begin position="237"/>
        <end position="264"/>
    </location>
</feature>
<comment type="subcellular location">
    <subcellularLocation>
        <location evidence="1">Cell membrane</location>
        <topology evidence="1">Multi-pass membrane protein</topology>
    </subcellularLocation>
</comment>
<comment type="caution">
    <text evidence="8">The sequence shown here is derived from an EMBL/GenBank/DDBJ whole genome shotgun (WGS) entry which is preliminary data.</text>
</comment>
<dbReference type="Pfam" id="PF03772">
    <property type="entry name" value="Competence"/>
    <property type="match status" value="1"/>
</dbReference>
<sequence length="772" mass="79036">MPTSPRASGSDIDYRPPLLALAAWLGAWLGTGLSPLIALLGIAVAGLFAALLRRRPLIAAVAITLACCAGLATLHSWSVHSNPVAELANDGAVVVADLEVHQGQLSDSSPGGPTWIATARLVAVEGRGQLWQSGAELRVSATGALLDVWEELPVGSTVRATVKLGPTDPIDQVSGWGSLRSPPTVLADPGPVDAAVNHVRAGLRTAVAGLPEEPRGLLPGLVLGDTLQMPSTLVAEFTVAGLTHLTAVSGANLMLLLAAVYWLGGRLGVLGWWRRGLGLLTVAAFVVLCRGEPSVLRAAAMGLVGLAALGWASAGQGLRYLSWAIVGLVMFDPWLSRSVGFVLSVLASAGIIWWARRWSKVLATWLPGWLAEAIAVPIAAQLATQPVVTAISGQVSVVGVLANLVAAPLVGPATVLGFAAAGLSVIVPPAAVALGWAGGGFAQVLCWVAHAATAFPGAAVTWPASPAGLALLVVGCGVLSLAAPLMWARPWLSVLVGLALVFALIRAPSVPGWPAKDWLVVSCDVGQGDATVLRAGPDAAVVVDTGPDPALVDRCLSQLGITRVPWLILTHLHADHAAGVAGVARGRRVERLLYSGVETPTGNWREALAALPEVPRVVAGPGTVIGAGQVRVQVLSRRPLLAPGVDDQDSSEENDSSLVMRAELPGLRVVLAGDVEPAGQDAALATGADLSAQVLLVPHHGSARQSEGFLRSIGASVALISVGAHNDYGHPAARTLSTVGSTGARVFRTDRNGAIAVASGPDGLLVTTQRPS</sequence>
<keyword evidence="2" id="KW-1003">Cell membrane</keyword>
<feature type="transmembrane region" description="Helical" evidence="6">
    <location>
        <begin position="270"/>
        <end position="288"/>
    </location>
</feature>
<evidence type="ECO:0000313" key="9">
    <source>
        <dbReference type="Proteomes" id="UP000226079"/>
    </source>
</evidence>
<evidence type="ECO:0000256" key="1">
    <source>
        <dbReference type="ARBA" id="ARBA00004651"/>
    </source>
</evidence>
<dbReference type="PANTHER" id="PTHR30619">
    <property type="entry name" value="DNA INTERNALIZATION/COMPETENCE PROTEIN COMEC/REC2"/>
    <property type="match status" value="1"/>
</dbReference>
<dbReference type="InterPro" id="IPR001279">
    <property type="entry name" value="Metallo-B-lactamas"/>
</dbReference>
<evidence type="ECO:0000256" key="5">
    <source>
        <dbReference type="ARBA" id="ARBA00023136"/>
    </source>
</evidence>
<feature type="transmembrane region" description="Helical" evidence="6">
    <location>
        <begin position="21"/>
        <end position="51"/>
    </location>
</feature>
<evidence type="ECO:0000256" key="3">
    <source>
        <dbReference type="ARBA" id="ARBA00022692"/>
    </source>
</evidence>
<keyword evidence="3 6" id="KW-0812">Transmembrane</keyword>
<name>A0A2A9CP06_9ACTN</name>
<keyword evidence="9" id="KW-1185">Reference proteome</keyword>
<feature type="transmembrane region" description="Helical" evidence="6">
    <location>
        <begin position="491"/>
        <end position="507"/>
    </location>
</feature>
<protein>
    <submittedName>
        <fullName evidence="8">Competence protein ComEC</fullName>
    </submittedName>
</protein>
<dbReference type="Proteomes" id="UP000226079">
    <property type="component" value="Unassembled WGS sequence"/>
</dbReference>
<dbReference type="SMART" id="SM00849">
    <property type="entry name" value="Lactamase_B"/>
    <property type="match status" value="1"/>
</dbReference>
<feature type="transmembrane region" description="Helical" evidence="6">
    <location>
        <begin position="467"/>
        <end position="485"/>
    </location>
</feature>
<feature type="transmembrane region" description="Helical" evidence="6">
    <location>
        <begin position="57"/>
        <end position="77"/>
    </location>
</feature>
<dbReference type="RefSeq" id="WP_098459703.1">
    <property type="nucleotide sequence ID" value="NZ_PDJC01000001.1"/>
</dbReference>
<evidence type="ECO:0000259" key="7">
    <source>
        <dbReference type="SMART" id="SM00849"/>
    </source>
</evidence>
<evidence type="ECO:0000256" key="6">
    <source>
        <dbReference type="SAM" id="Phobius"/>
    </source>
</evidence>
<proteinExistence type="predicted"/>
<gene>
    <name evidence="8" type="ORF">ATK74_0665</name>
</gene>
<dbReference type="InterPro" id="IPR035681">
    <property type="entry name" value="ComA-like_MBL"/>
</dbReference>
<feature type="transmembrane region" description="Helical" evidence="6">
    <location>
        <begin position="413"/>
        <end position="434"/>
    </location>
</feature>
<dbReference type="Gene3D" id="3.60.15.10">
    <property type="entry name" value="Ribonuclease Z/Hydroxyacylglutathione hydrolase-like"/>
    <property type="match status" value="1"/>
</dbReference>
<keyword evidence="5 6" id="KW-0472">Membrane</keyword>
<feature type="transmembrane region" description="Helical" evidence="6">
    <location>
        <begin position="334"/>
        <end position="355"/>
    </location>
</feature>
<feature type="domain" description="Metallo-beta-lactamase" evidence="7">
    <location>
        <begin position="527"/>
        <end position="725"/>
    </location>
</feature>
<dbReference type="SUPFAM" id="SSF56281">
    <property type="entry name" value="Metallo-hydrolase/oxidoreductase"/>
    <property type="match status" value="1"/>
</dbReference>
<dbReference type="NCBIfam" id="TIGR00360">
    <property type="entry name" value="ComEC_N-term"/>
    <property type="match status" value="1"/>
</dbReference>
<dbReference type="OrthoDB" id="7177610at2"/>
<feature type="transmembrane region" description="Helical" evidence="6">
    <location>
        <begin position="440"/>
        <end position="460"/>
    </location>
</feature>
<reference evidence="8 9" key="1">
    <citation type="submission" date="2017-10" db="EMBL/GenBank/DDBJ databases">
        <title>Sequencing the genomes of 1000 actinobacteria strains.</title>
        <authorList>
            <person name="Klenk H.-P."/>
        </authorList>
    </citation>
    <scope>NUCLEOTIDE SEQUENCE [LARGE SCALE GENOMIC DNA]</scope>
    <source>
        <strain evidence="8 9">DSM 15597</strain>
    </source>
</reference>
<dbReference type="EMBL" id="PDJC01000001">
    <property type="protein sequence ID" value="PFG16133.1"/>
    <property type="molecule type" value="Genomic_DNA"/>
</dbReference>
<evidence type="ECO:0000256" key="4">
    <source>
        <dbReference type="ARBA" id="ARBA00022989"/>
    </source>
</evidence>
<organism evidence="8 9">
    <name type="scientific">Propionicimonas paludicola</name>
    <dbReference type="NCBI Taxonomy" id="185243"/>
    <lineage>
        <taxon>Bacteria</taxon>
        <taxon>Bacillati</taxon>
        <taxon>Actinomycetota</taxon>
        <taxon>Actinomycetes</taxon>
        <taxon>Propionibacteriales</taxon>
        <taxon>Nocardioidaceae</taxon>
        <taxon>Propionicimonas</taxon>
    </lineage>
</organism>
<dbReference type="InterPro" id="IPR004477">
    <property type="entry name" value="ComEC_N"/>
</dbReference>
<dbReference type="GO" id="GO:0005886">
    <property type="term" value="C:plasma membrane"/>
    <property type="evidence" value="ECO:0007669"/>
    <property type="project" value="UniProtKB-SubCell"/>
</dbReference>
<dbReference type="Pfam" id="PF00753">
    <property type="entry name" value="Lactamase_B"/>
    <property type="match status" value="1"/>
</dbReference>
<dbReference type="CDD" id="cd07731">
    <property type="entry name" value="ComA-like_MBL-fold"/>
    <property type="match status" value="1"/>
</dbReference>
<dbReference type="PANTHER" id="PTHR30619:SF1">
    <property type="entry name" value="RECOMBINATION PROTEIN 2"/>
    <property type="match status" value="1"/>
</dbReference>
<accession>A0A2A9CP06</accession>
<evidence type="ECO:0000256" key="2">
    <source>
        <dbReference type="ARBA" id="ARBA00022475"/>
    </source>
</evidence>
<dbReference type="InterPro" id="IPR052159">
    <property type="entry name" value="Competence_DNA_uptake"/>
</dbReference>